<sequence>MSLMTTDENVPEFLLSQGFSAQSSRSCRSAGRRRRNAIRSFSTEQIGTVDTPSYADNRQAAVSSDEVNNDSNATLTMDYDSLTADASMASGADMCRMNSSKGNMSSEETVITVLLSILKGEVYV</sequence>
<accession>A0A9W8CS12</accession>
<evidence type="ECO:0000313" key="1">
    <source>
        <dbReference type="EMBL" id="KAJ1724150.1"/>
    </source>
</evidence>
<name>A0A9W8CS12_9FUNG</name>
<reference evidence="1" key="1">
    <citation type="submission" date="2022-07" db="EMBL/GenBank/DDBJ databases">
        <title>Phylogenomic reconstructions and comparative analyses of Kickxellomycotina fungi.</title>
        <authorList>
            <person name="Reynolds N.K."/>
            <person name="Stajich J.E."/>
            <person name="Barry K."/>
            <person name="Grigoriev I.V."/>
            <person name="Crous P."/>
            <person name="Smith M.E."/>
        </authorList>
    </citation>
    <scope>NUCLEOTIDE SEQUENCE</scope>
    <source>
        <strain evidence="1">NBRC 32514</strain>
    </source>
</reference>
<evidence type="ECO:0000313" key="2">
    <source>
        <dbReference type="Proteomes" id="UP001149813"/>
    </source>
</evidence>
<protein>
    <submittedName>
        <fullName evidence="1">Uncharacterized protein</fullName>
    </submittedName>
</protein>
<dbReference type="OrthoDB" id="5517689at2759"/>
<dbReference type="Proteomes" id="UP001149813">
    <property type="component" value="Unassembled WGS sequence"/>
</dbReference>
<organism evidence="1 2">
    <name type="scientific">Coemansia erecta</name>
    <dbReference type="NCBI Taxonomy" id="147472"/>
    <lineage>
        <taxon>Eukaryota</taxon>
        <taxon>Fungi</taxon>
        <taxon>Fungi incertae sedis</taxon>
        <taxon>Zoopagomycota</taxon>
        <taxon>Kickxellomycotina</taxon>
        <taxon>Kickxellomycetes</taxon>
        <taxon>Kickxellales</taxon>
        <taxon>Kickxellaceae</taxon>
        <taxon>Coemansia</taxon>
    </lineage>
</organism>
<keyword evidence="2" id="KW-1185">Reference proteome</keyword>
<gene>
    <name evidence="1" type="ORF">LPJ53_001547</name>
</gene>
<proteinExistence type="predicted"/>
<dbReference type="AlphaFoldDB" id="A0A9W8CS12"/>
<dbReference type="EMBL" id="JANBOJ010000040">
    <property type="protein sequence ID" value="KAJ1724150.1"/>
    <property type="molecule type" value="Genomic_DNA"/>
</dbReference>
<comment type="caution">
    <text evidence="1">The sequence shown here is derived from an EMBL/GenBank/DDBJ whole genome shotgun (WGS) entry which is preliminary data.</text>
</comment>